<accession>A0A183EYD7</accession>
<dbReference type="AlphaFoldDB" id="A0A183EYD7"/>
<feature type="compositionally biased region" description="Basic and acidic residues" evidence="1">
    <location>
        <begin position="339"/>
        <end position="372"/>
    </location>
</feature>
<gene>
    <name evidence="2" type="ORF">GPUH_LOCUS25978</name>
</gene>
<sequence length="372" mass="36663">MDVDCGLSGADGVGGRDDDISRIIDLSSGGSVVVADKVGGRGADAGADDFTFASSGTDGGGDDDVGCRVDLSSDGSVDSAVEVGGTEVDAGADDITVGSSDTDAGLTAGEVVRTEANAGADDFTPASSGIDGGRDDDDDIGRKVDLATAVTVDEVDGREADAGTDESNVGDFFGTSDNDACGIGCDGNEVSGGAAGWADVFDEGEDARDAGSGNSVIGVDRGSSGADDVSGRDDDIGHRVDLSSDGSVVTADEVGGTEAGAGADDFTVRSSGTDGGRDDEIGRRVDLATVIIADKVDGREAGEGADESNVGDSLRASDSDAGGIGCDDDEVSGGAARYAFDEGEVKADGVADRLSEIRAGDSEDAKPFGEDG</sequence>
<reference evidence="2 3" key="2">
    <citation type="submission" date="2018-11" db="EMBL/GenBank/DDBJ databases">
        <authorList>
            <consortium name="Pathogen Informatics"/>
        </authorList>
    </citation>
    <scope>NUCLEOTIDE SEQUENCE [LARGE SCALE GENOMIC DNA]</scope>
</reference>
<protein>
    <submittedName>
        <fullName evidence="4">Fibrinogen-binding protein</fullName>
    </submittedName>
</protein>
<feature type="region of interest" description="Disordered" evidence="1">
    <location>
        <begin position="116"/>
        <end position="139"/>
    </location>
</feature>
<name>A0A183EYD7_9BILA</name>
<feature type="region of interest" description="Disordered" evidence="1">
    <location>
        <begin position="204"/>
        <end position="281"/>
    </location>
</feature>
<evidence type="ECO:0000313" key="4">
    <source>
        <dbReference type="WBParaSite" id="GPUH_0002600801-mRNA-1"/>
    </source>
</evidence>
<evidence type="ECO:0000313" key="3">
    <source>
        <dbReference type="Proteomes" id="UP000271098"/>
    </source>
</evidence>
<organism evidence="4">
    <name type="scientific">Gongylonema pulchrum</name>
    <dbReference type="NCBI Taxonomy" id="637853"/>
    <lineage>
        <taxon>Eukaryota</taxon>
        <taxon>Metazoa</taxon>
        <taxon>Ecdysozoa</taxon>
        <taxon>Nematoda</taxon>
        <taxon>Chromadorea</taxon>
        <taxon>Rhabditida</taxon>
        <taxon>Spirurina</taxon>
        <taxon>Spiruromorpha</taxon>
        <taxon>Spiruroidea</taxon>
        <taxon>Gongylonematidae</taxon>
        <taxon>Gongylonema</taxon>
    </lineage>
</organism>
<keyword evidence="3" id="KW-1185">Reference proteome</keyword>
<reference evidence="4" key="1">
    <citation type="submission" date="2016-06" db="UniProtKB">
        <authorList>
            <consortium name="WormBaseParasite"/>
        </authorList>
    </citation>
    <scope>IDENTIFICATION</scope>
</reference>
<feature type="region of interest" description="Disordered" evidence="1">
    <location>
        <begin position="295"/>
        <end position="372"/>
    </location>
</feature>
<feature type="compositionally biased region" description="Basic and acidic residues" evidence="1">
    <location>
        <begin position="229"/>
        <end position="242"/>
    </location>
</feature>
<evidence type="ECO:0000256" key="1">
    <source>
        <dbReference type="SAM" id="MobiDB-lite"/>
    </source>
</evidence>
<dbReference type="WBParaSite" id="GPUH_0002600801-mRNA-1">
    <property type="protein sequence ID" value="GPUH_0002600801-mRNA-1"/>
    <property type="gene ID" value="GPUH_0002600801"/>
</dbReference>
<dbReference type="Proteomes" id="UP000271098">
    <property type="component" value="Unassembled WGS sequence"/>
</dbReference>
<evidence type="ECO:0000313" key="2">
    <source>
        <dbReference type="EMBL" id="VDN44942.1"/>
    </source>
</evidence>
<dbReference type="EMBL" id="UYRT01107879">
    <property type="protein sequence ID" value="VDN44942.1"/>
    <property type="molecule type" value="Genomic_DNA"/>
</dbReference>
<proteinExistence type="predicted"/>